<dbReference type="EMBL" id="BSYO01000007">
    <property type="protein sequence ID" value="GMH07518.1"/>
    <property type="molecule type" value="Genomic_DNA"/>
</dbReference>
<keyword evidence="2" id="KW-1185">Reference proteome</keyword>
<proteinExistence type="predicted"/>
<reference evidence="1" key="1">
    <citation type="submission" date="2023-05" db="EMBL/GenBank/DDBJ databases">
        <title>Nepenthes gracilis genome sequencing.</title>
        <authorList>
            <person name="Fukushima K."/>
        </authorList>
    </citation>
    <scope>NUCLEOTIDE SEQUENCE</scope>
    <source>
        <strain evidence="1">SING2019-196</strain>
    </source>
</reference>
<gene>
    <name evidence="1" type="ORF">Nepgr_009358</name>
</gene>
<dbReference type="AlphaFoldDB" id="A0AAD3SAG5"/>
<sequence length="104" mass="10821">MGYGHPSVNTMSSPVLSGVVANGLQAQSSKAVNPHVDEFSDVTPCRMSRVCSSQAVILPYTKTVPVSDDIAAFAIASLSAVSNSNPQLIAVANFPRASWSSVVQ</sequence>
<name>A0AAD3SAG5_NEPGR</name>
<evidence type="ECO:0000313" key="2">
    <source>
        <dbReference type="Proteomes" id="UP001279734"/>
    </source>
</evidence>
<organism evidence="1 2">
    <name type="scientific">Nepenthes gracilis</name>
    <name type="common">Slender pitcher plant</name>
    <dbReference type="NCBI Taxonomy" id="150966"/>
    <lineage>
        <taxon>Eukaryota</taxon>
        <taxon>Viridiplantae</taxon>
        <taxon>Streptophyta</taxon>
        <taxon>Embryophyta</taxon>
        <taxon>Tracheophyta</taxon>
        <taxon>Spermatophyta</taxon>
        <taxon>Magnoliopsida</taxon>
        <taxon>eudicotyledons</taxon>
        <taxon>Gunneridae</taxon>
        <taxon>Pentapetalae</taxon>
        <taxon>Caryophyllales</taxon>
        <taxon>Nepenthaceae</taxon>
        <taxon>Nepenthes</taxon>
    </lineage>
</organism>
<dbReference type="Proteomes" id="UP001279734">
    <property type="component" value="Unassembled WGS sequence"/>
</dbReference>
<accession>A0AAD3SAG5</accession>
<comment type="caution">
    <text evidence="1">The sequence shown here is derived from an EMBL/GenBank/DDBJ whole genome shotgun (WGS) entry which is preliminary data.</text>
</comment>
<evidence type="ECO:0000313" key="1">
    <source>
        <dbReference type="EMBL" id="GMH07518.1"/>
    </source>
</evidence>
<protein>
    <submittedName>
        <fullName evidence="1">Uncharacterized protein</fullName>
    </submittedName>
</protein>